<feature type="region of interest" description="Disordered" evidence="1">
    <location>
        <begin position="1"/>
        <end position="63"/>
    </location>
</feature>
<keyword evidence="2" id="KW-0812">Transmembrane</keyword>
<dbReference type="InterPro" id="IPR021403">
    <property type="entry name" value="DUF3043"/>
</dbReference>
<name>A0A2U2MTV4_9BIFI</name>
<comment type="caution">
    <text evidence="3">The sequence shown here is derived from an EMBL/GenBank/DDBJ whole genome shotgun (WGS) entry which is preliminary data.</text>
</comment>
<sequence>MTWNPFKRSEDKEKPEEAPAESTPKTGNGKKNRPTPKMKDAQAAKIRPLVPKDRKASNKAAKAKLREKQDAEYAAMKSGDLHHMPKTEQIDYRIYIRDYVDARWNLAEFMMPFIIIMLVASMFITSSNPQLTWPLMLVMYAYFFAAIIDVAIMWHGLKKKLIAKFGEKSVAKGTRSASYAWSRAMQMRRWRLPRPRNPKRGVWPQ</sequence>
<dbReference type="OrthoDB" id="5194448at2"/>
<dbReference type="EMBL" id="QFFN01000005">
    <property type="protein sequence ID" value="PWG60266.1"/>
    <property type="molecule type" value="Genomic_DNA"/>
</dbReference>
<evidence type="ECO:0000313" key="4">
    <source>
        <dbReference type="Proteomes" id="UP000245753"/>
    </source>
</evidence>
<dbReference type="AlphaFoldDB" id="A0A2U2MTV4"/>
<evidence type="ECO:0000313" key="3">
    <source>
        <dbReference type="EMBL" id="PWG60266.1"/>
    </source>
</evidence>
<feature type="transmembrane region" description="Helical" evidence="2">
    <location>
        <begin position="131"/>
        <end position="154"/>
    </location>
</feature>
<keyword evidence="4" id="KW-1185">Reference proteome</keyword>
<gene>
    <name evidence="3" type="ORF">DF200_03420</name>
</gene>
<feature type="compositionally biased region" description="Basic and acidic residues" evidence="1">
    <location>
        <begin position="7"/>
        <end position="17"/>
    </location>
</feature>
<dbReference type="RefSeq" id="WP_109136899.1">
    <property type="nucleotide sequence ID" value="NZ_QFFN01000005.1"/>
</dbReference>
<reference evidence="3 4" key="1">
    <citation type="journal article" date="2018" name="Int. J. Syst. Evol. Microbiol.">
        <title>Bifidobacterium catulorum sp. nov., a novel taxon from the faeces of the baby common marmoset (Callithrix jacchus).</title>
        <authorList>
            <person name="Modesto M."/>
            <person name="Michelini S."/>
            <person name="Oki K."/>
            <person name="Biavati B."/>
            <person name="Watanabe K."/>
            <person name="Mattarelli P."/>
        </authorList>
    </citation>
    <scope>NUCLEOTIDE SEQUENCE [LARGE SCALE GENOMIC DNA]</scope>
    <source>
        <strain evidence="3 4">MRM 8.19</strain>
    </source>
</reference>
<dbReference type="Pfam" id="PF11241">
    <property type="entry name" value="DUF3043"/>
    <property type="match status" value="1"/>
</dbReference>
<keyword evidence="2" id="KW-0472">Membrane</keyword>
<proteinExistence type="predicted"/>
<accession>A0A2U2MTV4</accession>
<dbReference type="Proteomes" id="UP000245753">
    <property type="component" value="Unassembled WGS sequence"/>
</dbReference>
<organism evidence="3 4">
    <name type="scientific">Bifidobacterium catulorum</name>
    <dbReference type="NCBI Taxonomy" id="1630173"/>
    <lineage>
        <taxon>Bacteria</taxon>
        <taxon>Bacillati</taxon>
        <taxon>Actinomycetota</taxon>
        <taxon>Actinomycetes</taxon>
        <taxon>Bifidobacteriales</taxon>
        <taxon>Bifidobacteriaceae</taxon>
        <taxon>Bifidobacterium</taxon>
    </lineage>
</organism>
<feature type="transmembrane region" description="Helical" evidence="2">
    <location>
        <begin position="106"/>
        <end position="125"/>
    </location>
</feature>
<keyword evidence="2" id="KW-1133">Transmembrane helix</keyword>
<evidence type="ECO:0000256" key="1">
    <source>
        <dbReference type="SAM" id="MobiDB-lite"/>
    </source>
</evidence>
<protein>
    <submittedName>
        <fullName evidence="3">DUF3043 domain-containing protein</fullName>
    </submittedName>
</protein>
<evidence type="ECO:0000256" key="2">
    <source>
        <dbReference type="SAM" id="Phobius"/>
    </source>
</evidence>